<feature type="domain" description="Glyoxalase-like" evidence="1">
    <location>
        <begin position="12"/>
        <end position="108"/>
    </location>
</feature>
<dbReference type="SUPFAM" id="SSF54593">
    <property type="entry name" value="Glyoxalase/Bleomycin resistance protein/Dihydroxybiphenyl dioxygenase"/>
    <property type="match status" value="1"/>
</dbReference>
<dbReference type="PANTHER" id="PTHR40265">
    <property type="entry name" value="BLL2707 PROTEIN"/>
    <property type="match status" value="1"/>
</dbReference>
<evidence type="ECO:0000259" key="1">
    <source>
        <dbReference type="Pfam" id="PF13468"/>
    </source>
</evidence>
<reference evidence="2" key="1">
    <citation type="submission" date="2018-05" db="EMBL/GenBank/DDBJ databases">
        <authorList>
            <person name="Lanie J.A."/>
            <person name="Ng W.-L."/>
            <person name="Kazmierczak K.M."/>
            <person name="Andrzejewski T.M."/>
            <person name="Davidsen T.M."/>
            <person name="Wayne K.J."/>
            <person name="Tettelin H."/>
            <person name="Glass J.I."/>
            <person name="Rusch D."/>
            <person name="Podicherti R."/>
            <person name="Tsui H.-C.T."/>
            <person name="Winkler M.E."/>
        </authorList>
    </citation>
    <scope>NUCLEOTIDE SEQUENCE</scope>
</reference>
<dbReference type="AlphaFoldDB" id="A0A382GJ18"/>
<dbReference type="Pfam" id="PF13468">
    <property type="entry name" value="Glyoxalase_3"/>
    <property type="match status" value="1"/>
</dbReference>
<dbReference type="EMBL" id="UINC01055823">
    <property type="protein sequence ID" value="SVB75150.1"/>
    <property type="molecule type" value="Genomic_DNA"/>
</dbReference>
<name>A0A382GJ18_9ZZZZ</name>
<dbReference type="PANTHER" id="PTHR40265:SF1">
    <property type="entry name" value="GLYOXALASE-LIKE DOMAIN-CONTAINING PROTEIN"/>
    <property type="match status" value="1"/>
</dbReference>
<dbReference type="InterPro" id="IPR025870">
    <property type="entry name" value="Glyoxalase-like_dom"/>
</dbReference>
<dbReference type="InterPro" id="IPR029068">
    <property type="entry name" value="Glyas_Bleomycin-R_OHBP_Dase"/>
</dbReference>
<feature type="non-terminal residue" evidence="2">
    <location>
        <position position="128"/>
    </location>
</feature>
<protein>
    <recommendedName>
        <fullName evidence="1">Glyoxalase-like domain-containing protein</fullName>
    </recommendedName>
</protein>
<sequence>MKEEKSKSGLTIDHVLIAVRDLNQAAHVFNNLGFTVTPEGQHPGRGSRNRLVVFEEDYLELISITDPTLPLFRPNMAVFLESREGIFIFSMGTSDIEDVFFQTKLRGLNINEPIYGARHSAEGDMEYS</sequence>
<evidence type="ECO:0000313" key="2">
    <source>
        <dbReference type="EMBL" id="SVB75150.1"/>
    </source>
</evidence>
<organism evidence="2">
    <name type="scientific">marine metagenome</name>
    <dbReference type="NCBI Taxonomy" id="408172"/>
    <lineage>
        <taxon>unclassified sequences</taxon>
        <taxon>metagenomes</taxon>
        <taxon>ecological metagenomes</taxon>
    </lineage>
</organism>
<proteinExistence type="predicted"/>
<gene>
    <name evidence="2" type="ORF">METZ01_LOCUS228004</name>
</gene>
<dbReference type="Gene3D" id="3.10.180.10">
    <property type="entry name" value="2,3-Dihydroxybiphenyl 1,2-Dioxygenase, domain 1"/>
    <property type="match status" value="1"/>
</dbReference>
<accession>A0A382GJ18</accession>